<keyword evidence="1" id="KW-0472">Membrane</keyword>
<dbReference type="Pfam" id="PF11893">
    <property type="entry name" value="DUF3413"/>
    <property type="match status" value="1"/>
</dbReference>
<dbReference type="InterPro" id="IPR012159">
    <property type="entry name" value="YejM-like"/>
</dbReference>
<feature type="transmembrane region" description="Helical" evidence="1">
    <location>
        <begin position="51"/>
        <end position="74"/>
    </location>
</feature>
<feature type="domain" description="Inner membrane protein YejM N-terminal" evidence="3">
    <location>
        <begin position="9"/>
        <end position="242"/>
    </location>
</feature>
<dbReference type="OrthoDB" id="236686at2"/>
<name>A0A3A6UAN0_9GAMM</name>
<dbReference type="SUPFAM" id="SSF53649">
    <property type="entry name" value="Alkaline phosphatase-like"/>
    <property type="match status" value="1"/>
</dbReference>
<comment type="caution">
    <text evidence="4">The sequence shown here is derived from an EMBL/GenBank/DDBJ whole genome shotgun (WGS) entry which is preliminary data.</text>
</comment>
<dbReference type="Pfam" id="PF00884">
    <property type="entry name" value="Sulfatase"/>
    <property type="match status" value="1"/>
</dbReference>
<gene>
    <name evidence="4" type="ORF">D5R81_02690</name>
</gene>
<feature type="transmembrane region" description="Helical" evidence="1">
    <location>
        <begin position="21"/>
        <end position="39"/>
    </location>
</feature>
<sequence length="594" mass="67253">MFEHNIQLNRDKVSNLINWGHWFAFFNGLLAIIIGSRYISTLGEPDTWLGWSYLILYTVGQFSFLAFIIYLIFLFPVTLLAPYSRVLRGFAATIATIGQCILLYDTVIFSDYGLHLSPFAFELAWTDINSLLSGGKLLLAPVLFLAFQLTLANYLWKRIVTLQKCNFGHKVLIIIGICFVSSHLSHIWADATNVTDITRYDDAYPLSYPATAKTFMERHGIERQDSTKLNSHNDGSLTYPLTFPQCKSDIKPNILFISVNSFRKDMVNSDTMPFLYQYSQESLHFTHHFSGGTSFNSGMFSMLYAIQGSYSSAIELSYTSPVITQQLKKSGYDLELFSDQTNIDYSSPKAMFNDFKLNLTPKPQNSAMTDVAVVKSFKNWRKKQIKPWLALVTLNATATYDTPVGFLGIKTIKAPIEYQPEQRVLFNQYRQAAHFTDQQLKVLISNIDKDTIVIVTGAKGAAFDINSNNTKSSLTPENVNVPLIIHGLQLGARKVNYRTSHYGIAPTLMSLILGCTNPSTDYSSGQSLMSPDSQDWIYVSDQKAFAIYQNDEVTVIDNHGKYRIYNPDLTQRLKKKLSAPELIEVIREGRRLYQ</sequence>
<dbReference type="EMBL" id="QYYH01000010">
    <property type="protein sequence ID" value="RJY19033.1"/>
    <property type="molecule type" value="Genomic_DNA"/>
</dbReference>
<dbReference type="InterPro" id="IPR024588">
    <property type="entry name" value="YejM_N"/>
</dbReference>
<dbReference type="Proteomes" id="UP000273022">
    <property type="component" value="Unassembled WGS sequence"/>
</dbReference>
<feature type="domain" description="Sulfatase N-terminal" evidence="2">
    <location>
        <begin position="252"/>
        <end position="512"/>
    </location>
</feature>
<feature type="transmembrane region" description="Helical" evidence="1">
    <location>
        <begin position="168"/>
        <end position="189"/>
    </location>
</feature>
<organism evidence="4 5">
    <name type="scientific">Parashewanella spongiae</name>
    <dbReference type="NCBI Taxonomy" id="342950"/>
    <lineage>
        <taxon>Bacteria</taxon>
        <taxon>Pseudomonadati</taxon>
        <taxon>Pseudomonadota</taxon>
        <taxon>Gammaproteobacteria</taxon>
        <taxon>Alteromonadales</taxon>
        <taxon>Shewanellaceae</taxon>
        <taxon>Parashewanella</taxon>
    </lineage>
</organism>
<proteinExistence type="predicted"/>
<dbReference type="InterPro" id="IPR000917">
    <property type="entry name" value="Sulfatase_N"/>
</dbReference>
<protein>
    <submittedName>
        <fullName evidence="4">DUF3413 domain-containing protein</fullName>
    </submittedName>
</protein>
<dbReference type="PIRSF" id="PIRSF004950">
    <property type="entry name" value="Mmb_sulf_HI0842"/>
    <property type="match status" value="1"/>
</dbReference>
<feature type="transmembrane region" description="Helical" evidence="1">
    <location>
        <begin position="86"/>
        <end position="104"/>
    </location>
</feature>
<evidence type="ECO:0000256" key="1">
    <source>
        <dbReference type="SAM" id="Phobius"/>
    </source>
</evidence>
<accession>A0A3A6UAN0</accession>
<evidence type="ECO:0000259" key="2">
    <source>
        <dbReference type="Pfam" id="PF00884"/>
    </source>
</evidence>
<reference evidence="4 5" key="1">
    <citation type="submission" date="2018-09" db="EMBL/GenBank/DDBJ databases">
        <title>Phylogeny of the Shewanellaceae, and recommendation for two new genera, Pseudoshewanella and Parashewanella.</title>
        <authorList>
            <person name="Wang G."/>
        </authorList>
    </citation>
    <scope>NUCLEOTIDE SEQUENCE [LARGE SCALE GENOMIC DNA]</scope>
    <source>
        <strain evidence="4 5">KCTC 22492</strain>
    </source>
</reference>
<dbReference type="InterPro" id="IPR017850">
    <property type="entry name" value="Alkaline_phosphatase_core_sf"/>
</dbReference>
<dbReference type="Gene3D" id="3.40.720.10">
    <property type="entry name" value="Alkaline Phosphatase, subunit A"/>
    <property type="match status" value="1"/>
</dbReference>
<keyword evidence="1" id="KW-0812">Transmembrane</keyword>
<evidence type="ECO:0000313" key="5">
    <source>
        <dbReference type="Proteomes" id="UP000273022"/>
    </source>
</evidence>
<feature type="transmembrane region" description="Helical" evidence="1">
    <location>
        <begin position="137"/>
        <end position="156"/>
    </location>
</feature>
<evidence type="ECO:0000313" key="4">
    <source>
        <dbReference type="EMBL" id="RJY19033.1"/>
    </source>
</evidence>
<dbReference type="RefSeq" id="WP_121852112.1">
    <property type="nucleotide sequence ID" value="NZ_CP037952.1"/>
</dbReference>
<keyword evidence="5" id="KW-1185">Reference proteome</keyword>
<keyword evidence="1" id="KW-1133">Transmembrane helix</keyword>
<evidence type="ECO:0000259" key="3">
    <source>
        <dbReference type="Pfam" id="PF11893"/>
    </source>
</evidence>
<dbReference type="AlphaFoldDB" id="A0A3A6UAN0"/>